<keyword evidence="2" id="KW-1185">Reference proteome</keyword>
<dbReference type="Proteomes" id="UP000800093">
    <property type="component" value="Unassembled WGS sequence"/>
</dbReference>
<gene>
    <name evidence="1" type="ORF">CC78DRAFT_478852</name>
</gene>
<sequence length="107" mass="12302">PEYQKREAWSILAKWGCELADKVNAICVIESSSIGIDCSRSGVMNCKEKLRSRLQRNLETERRVEAFHGRQRGRVKAFYGNILCRCNLHGPNLICIRHSEVEDPFPI</sequence>
<feature type="non-terminal residue" evidence="1">
    <location>
        <position position="1"/>
    </location>
</feature>
<dbReference type="EMBL" id="ML986765">
    <property type="protein sequence ID" value="KAF2258413.1"/>
    <property type="molecule type" value="Genomic_DNA"/>
</dbReference>
<reference evidence="2" key="1">
    <citation type="journal article" date="2020" name="Stud. Mycol.">
        <title>101 Dothideomycetes genomes: A test case for predicting lifestyles and emergence of pathogens.</title>
        <authorList>
            <person name="Haridas S."/>
            <person name="Albert R."/>
            <person name="Binder M."/>
            <person name="Bloem J."/>
            <person name="LaButti K."/>
            <person name="Salamov A."/>
            <person name="Andreopoulos B."/>
            <person name="Baker S."/>
            <person name="Barry K."/>
            <person name="Bills G."/>
            <person name="Bluhm B."/>
            <person name="Cannon C."/>
            <person name="Castanera R."/>
            <person name="Culley D."/>
            <person name="Daum C."/>
            <person name="Ezra D."/>
            <person name="Gonzalez J."/>
            <person name="Henrissat B."/>
            <person name="Kuo A."/>
            <person name="Liang C."/>
            <person name="Lipzen A."/>
            <person name="Lutzoni F."/>
            <person name="Magnuson J."/>
            <person name="Mondo S."/>
            <person name="Nolan M."/>
            <person name="Ohm R."/>
            <person name="Pangilinan J."/>
            <person name="Park H.-J."/>
            <person name="Ramirez L."/>
            <person name="Alfaro M."/>
            <person name="Sun H."/>
            <person name="Tritt A."/>
            <person name="Yoshinaga Y."/>
            <person name="Zwiers L.-H."/>
            <person name="Turgeon B."/>
            <person name="Goodwin S."/>
            <person name="Spatafora J."/>
            <person name="Crous P."/>
            <person name="Grigoriev I."/>
        </authorList>
    </citation>
    <scope>NUCLEOTIDE SEQUENCE [LARGE SCALE GENOMIC DNA]</scope>
    <source>
        <strain evidence="2">CBS 304.66</strain>
    </source>
</reference>
<accession>A0A9P4JXG7</accession>
<protein>
    <submittedName>
        <fullName evidence="1">Uncharacterized protein</fullName>
    </submittedName>
</protein>
<organism evidence="1 2">
    <name type="scientific">Lojkania enalia</name>
    <dbReference type="NCBI Taxonomy" id="147567"/>
    <lineage>
        <taxon>Eukaryota</taxon>
        <taxon>Fungi</taxon>
        <taxon>Dikarya</taxon>
        <taxon>Ascomycota</taxon>
        <taxon>Pezizomycotina</taxon>
        <taxon>Dothideomycetes</taxon>
        <taxon>Pleosporomycetidae</taxon>
        <taxon>Pleosporales</taxon>
        <taxon>Pleosporales incertae sedis</taxon>
        <taxon>Lojkania</taxon>
    </lineage>
</organism>
<evidence type="ECO:0000313" key="1">
    <source>
        <dbReference type="EMBL" id="KAF2258413.1"/>
    </source>
</evidence>
<comment type="caution">
    <text evidence="1">The sequence shown here is derived from an EMBL/GenBank/DDBJ whole genome shotgun (WGS) entry which is preliminary data.</text>
</comment>
<proteinExistence type="predicted"/>
<dbReference type="AlphaFoldDB" id="A0A9P4JXG7"/>
<evidence type="ECO:0000313" key="2">
    <source>
        <dbReference type="Proteomes" id="UP000800093"/>
    </source>
</evidence>
<name>A0A9P4JXG7_9PLEO</name>